<dbReference type="EMBL" id="PHNE01000006">
    <property type="protein sequence ID" value="PPE04148.1"/>
    <property type="molecule type" value="Genomic_DNA"/>
</dbReference>
<feature type="transmembrane region" description="Helical" evidence="2">
    <location>
        <begin position="132"/>
        <end position="155"/>
    </location>
</feature>
<feature type="transmembrane region" description="Helical" evidence="2">
    <location>
        <begin position="181"/>
        <end position="203"/>
    </location>
</feature>
<evidence type="ECO:0000256" key="2">
    <source>
        <dbReference type="SAM" id="Phobius"/>
    </source>
</evidence>
<feature type="coiled-coil region" evidence="1">
    <location>
        <begin position="273"/>
        <end position="307"/>
    </location>
</feature>
<keyword evidence="2" id="KW-1133">Transmembrane helix</keyword>
<gene>
    <name evidence="3" type="ORF">ELUCI_v1c09280</name>
</gene>
<dbReference type="RefSeq" id="WP_028126877.1">
    <property type="nucleotide sequence ID" value="NZ_PHNE01000006.1"/>
</dbReference>
<proteinExistence type="predicted"/>
<dbReference type="AlphaFoldDB" id="A0A2S5RA13"/>
<evidence type="ECO:0000256" key="1">
    <source>
        <dbReference type="SAM" id="Coils"/>
    </source>
</evidence>
<dbReference type="Proteomes" id="UP000237865">
    <property type="component" value="Unassembled WGS sequence"/>
</dbReference>
<reference evidence="3 4" key="1">
    <citation type="submission" date="2017-11" db="EMBL/GenBank/DDBJ databases">
        <title>Genome sequence of Entomoplasma lucivorax PIPN-2 (ATCC 49196).</title>
        <authorList>
            <person name="Lo W.-S."/>
            <person name="Gasparich G.E."/>
            <person name="Kuo C.-H."/>
        </authorList>
    </citation>
    <scope>NUCLEOTIDE SEQUENCE [LARGE SCALE GENOMIC DNA]</scope>
    <source>
        <strain evidence="3 4">PIPN-2</strain>
    </source>
</reference>
<keyword evidence="4" id="KW-1185">Reference proteome</keyword>
<name>A0A2S5RA13_9MOLU</name>
<sequence>MKNKIPKRLNNWLKDLSQALFLLKKERKQIVATYKQTFQKQISEGQNCVQILNSLEPINLIAEKNCKEYGVVYTDTITRQAKILGWITLVFQPLIILLMTSLFIFAILWPIAVIWYSIVLYSSFDFWEASSIAFLLIGVSPLLMISFFLIVKILFNWSKQMFININWMENKAKIKAIKWKLWIGLLLIATILLGLVGGGGTIITGNNSLIHYVTNKTLKNEQIVTANIRVPAVDSLDITKVTIDGIIQRANLLKAKSLVIFQKILEEQTKQMTAAVIEEIEKLQKQLQDVRAEIQTHQNSAQVLTQNPRDSSGITDQIIRDNRTTLENSIEIEDYKVDNDLNSMFYQTHFQTMPTTDRTKVGTLIRKHNFKWDMQNKYTFLLEQKENKKYSLLIKVSPNNWTQKTVAVGGELFILYI</sequence>
<organism evidence="3 4">
    <name type="scientific">Williamsoniiplasma lucivorax</name>
    <dbReference type="NCBI Taxonomy" id="209274"/>
    <lineage>
        <taxon>Bacteria</taxon>
        <taxon>Bacillati</taxon>
        <taxon>Mycoplasmatota</taxon>
        <taxon>Mollicutes</taxon>
        <taxon>Entomoplasmatales</taxon>
        <taxon>Williamsoniiplasma</taxon>
    </lineage>
</organism>
<accession>A0A2S5RA13</accession>
<feature type="transmembrane region" description="Helical" evidence="2">
    <location>
        <begin position="83"/>
        <end position="112"/>
    </location>
</feature>
<keyword evidence="2" id="KW-0812">Transmembrane</keyword>
<protein>
    <submittedName>
        <fullName evidence="3">Uncharacterized protein</fullName>
    </submittedName>
</protein>
<comment type="caution">
    <text evidence="3">The sequence shown here is derived from an EMBL/GenBank/DDBJ whole genome shotgun (WGS) entry which is preliminary data.</text>
</comment>
<evidence type="ECO:0000313" key="4">
    <source>
        <dbReference type="Proteomes" id="UP000237865"/>
    </source>
</evidence>
<keyword evidence="2" id="KW-0472">Membrane</keyword>
<keyword evidence="1" id="KW-0175">Coiled coil</keyword>
<evidence type="ECO:0000313" key="3">
    <source>
        <dbReference type="EMBL" id="PPE04148.1"/>
    </source>
</evidence>